<evidence type="ECO:0000259" key="8">
    <source>
        <dbReference type="Pfam" id="PF01385"/>
    </source>
</evidence>
<name>A0A1H5UW29_9CLOT</name>
<dbReference type="NCBIfam" id="NF040570">
    <property type="entry name" value="guided_TnpB"/>
    <property type="match status" value="1"/>
</dbReference>
<feature type="domain" description="Probable transposase IS891/IS1136/IS1341" evidence="8">
    <location>
        <begin position="161"/>
        <end position="276"/>
    </location>
</feature>
<dbReference type="NCBIfam" id="NF038281">
    <property type="entry name" value="IS200_TnpB"/>
    <property type="match status" value="1"/>
</dbReference>
<dbReference type="Pfam" id="PF12323">
    <property type="entry name" value="HTH_OrfB_IS605"/>
    <property type="match status" value="1"/>
</dbReference>
<dbReference type="NCBIfam" id="TIGR01766">
    <property type="entry name" value="IS200/IS605 family accessory protein TnpB-like domain"/>
    <property type="match status" value="1"/>
</dbReference>
<dbReference type="PANTHER" id="PTHR30405:SF25">
    <property type="entry name" value="RNA-GUIDED DNA ENDONUCLEASE INSQ-RELATED"/>
    <property type="match status" value="1"/>
</dbReference>
<keyword evidence="12" id="KW-1185">Reference proteome</keyword>
<dbReference type="InterPro" id="IPR051399">
    <property type="entry name" value="RNA-guided_DNA_endo/Transpos"/>
</dbReference>
<evidence type="ECO:0000256" key="1">
    <source>
        <dbReference type="ARBA" id="ARBA00008761"/>
    </source>
</evidence>
<proteinExistence type="inferred from homology"/>
<gene>
    <name evidence="11" type="ORF">SAMN05660865_01030</name>
</gene>
<keyword evidence="7" id="KW-0233">DNA recombination</keyword>
<organism evidence="11 12">
    <name type="scientific">Caloramator fervidus</name>
    <dbReference type="NCBI Taxonomy" id="29344"/>
    <lineage>
        <taxon>Bacteria</taxon>
        <taxon>Bacillati</taxon>
        <taxon>Bacillota</taxon>
        <taxon>Clostridia</taxon>
        <taxon>Eubacteriales</taxon>
        <taxon>Clostridiaceae</taxon>
        <taxon>Caloramator</taxon>
    </lineage>
</organism>
<dbReference type="EMBL" id="FNUK01000011">
    <property type="protein sequence ID" value="SEF79223.1"/>
    <property type="molecule type" value="Genomic_DNA"/>
</dbReference>
<dbReference type="InterPro" id="IPR001959">
    <property type="entry name" value="Transposase"/>
</dbReference>
<reference evidence="12" key="1">
    <citation type="submission" date="2016-10" db="EMBL/GenBank/DDBJ databases">
        <authorList>
            <person name="Varghese N."/>
            <person name="Submissions S."/>
        </authorList>
    </citation>
    <scope>NUCLEOTIDE SEQUENCE [LARGE SCALE GENOMIC DNA]</scope>
    <source>
        <strain evidence="12">DSM 5463</strain>
    </source>
</reference>
<evidence type="ECO:0000313" key="12">
    <source>
        <dbReference type="Proteomes" id="UP000242850"/>
    </source>
</evidence>
<feature type="domain" description="Cas12f1-like TNB" evidence="9">
    <location>
        <begin position="288"/>
        <end position="356"/>
    </location>
</feature>
<keyword evidence="6" id="KW-0238">DNA-binding</keyword>
<evidence type="ECO:0000259" key="10">
    <source>
        <dbReference type="Pfam" id="PF12323"/>
    </source>
</evidence>
<dbReference type="GO" id="GO:0032196">
    <property type="term" value="P:transposition"/>
    <property type="evidence" value="ECO:0007669"/>
    <property type="project" value="UniProtKB-KW"/>
</dbReference>
<keyword evidence="4" id="KW-0479">Metal-binding</keyword>
<comment type="similarity">
    <text evidence="1">In the C-terminal section; belongs to the transposase 35 family.</text>
</comment>
<evidence type="ECO:0000313" key="11">
    <source>
        <dbReference type="EMBL" id="SEF79223.1"/>
    </source>
</evidence>
<feature type="domain" description="Transposase putative helix-turn-helix" evidence="10">
    <location>
        <begin position="1"/>
        <end position="44"/>
    </location>
</feature>
<dbReference type="InterPro" id="IPR010095">
    <property type="entry name" value="Cas12f1-like_TNB"/>
</dbReference>
<dbReference type="Pfam" id="PF01385">
    <property type="entry name" value="OrfB_IS605"/>
    <property type="match status" value="1"/>
</dbReference>
<keyword evidence="3" id="KW-0815">Transposition</keyword>
<keyword evidence="5" id="KW-0862">Zinc</keyword>
<dbReference type="Pfam" id="PF07282">
    <property type="entry name" value="Cas12f1-like_TNB"/>
    <property type="match status" value="1"/>
</dbReference>
<evidence type="ECO:0000256" key="5">
    <source>
        <dbReference type="ARBA" id="ARBA00022833"/>
    </source>
</evidence>
<dbReference type="InterPro" id="IPR021027">
    <property type="entry name" value="Transposase_put_HTH"/>
</dbReference>
<protein>
    <submittedName>
        <fullName evidence="11">Putative transposase</fullName>
    </submittedName>
</protein>
<evidence type="ECO:0000256" key="4">
    <source>
        <dbReference type="ARBA" id="ARBA00022723"/>
    </source>
</evidence>
<dbReference type="InterPro" id="IPR053522">
    <property type="entry name" value="RNA-guided_endonuclease_TnpB"/>
</dbReference>
<dbReference type="RefSeq" id="WP_242971198.1">
    <property type="nucleotide sequence ID" value="NZ_FNUK01000011.1"/>
</dbReference>
<evidence type="ECO:0000259" key="9">
    <source>
        <dbReference type="Pfam" id="PF07282"/>
    </source>
</evidence>
<evidence type="ECO:0000256" key="3">
    <source>
        <dbReference type="ARBA" id="ARBA00022578"/>
    </source>
</evidence>
<sequence length="383" mass="44789">MEKAFKFRLYPNKQQIELINKTFGCVRFVYNYYLAKREEIYKTKGITFNYKDCSADLTKLKQTNTWLKEVDKFALQNSLKDLDKAFKNFFEGRANYPKFKSKKCKYQSYRTTFTNNNIEIKGNKIKLPKLGWVKFVKSREVEGKILNATISRTPTGKYFVSICCRIEKTIEKPKTSKVIGIDLGVKYFLIDSEGNKISNPKHLTKLEKRLIKEQRKLSKKQVGSNNFKKQAKKIAKIHEKIKNQREDFLQKLSSKIINENQVIILEDLKVKNMLRNNKLSKSISDVAWSKFVNMLEYKALWYGRTIVKVDMFYPSSQICSVCGYKNEEVKKLNIREWECPICRTVHDRDVNASKNILKEGRHSISKNSRVGTTRINACGDSRV</sequence>
<dbReference type="PANTHER" id="PTHR30405">
    <property type="entry name" value="TRANSPOSASE"/>
    <property type="match status" value="1"/>
</dbReference>
<evidence type="ECO:0000256" key="7">
    <source>
        <dbReference type="ARBA" id="ARBA00023172"/>
    </source>
</evidence>
<evidence type="ECO:0000256" key="6">
    <source>
        <dbReference type="ARBA" id="ARBA00023125"/>
    </source>
</evidence>
<dbReference type="Proteomes" id="UP000242850">
    <property type="component" value="Unassembled WGS sequence"/>
</dbReference>
<evidence type="ECO:0000256" key="2">
    <source>
        <dbReference type="ARBA" id="ARBA00011044"/>
    </source>
</evidence>
<comment type="similarity">
    <text evidence="2">In the N-terminal section; belongs to the transposase 2 family.</text>
</comment>
<dbReference type="GO" id="GO:0003677">
    <property type="term" value="F:DNA binding"/>
    <property type="evidence" value="ECO:0007669"/>
    <property type="project" value="UniProtKB-KW"/>
</dbReference>
<dbReference type="GO" id="GO:0006310">
    <property type="term" value="P:DNA recombination"/>
    <property type="evidence" value="ECO:0007669"/>
    <property type="project" value="UniProtKB-KW"/>
</dbReference>
<accession>A0A1H5UW29</accession>
<dbReference type="GO" id="GO:0046872">
    <property type="term" value="F:metal ion binding"/>
    <property type="evidence" value="ECO:0007669"/>
    <property type="project" value="UniProtKB-KW"/>
</dbReference>
<dbReference type="AlphaFoldDB" id="A0A1H5UW29"/>